<organism evidence="2 3">
    <name type="scientific">Thalassotalea euphylliae</name>
    <dbReference type="NCBI Taxonomy" id="1655234"/>
    <lineage>
        <taxon>Bacteria</taxon>
        <taxon>Pseudomonadati</taxon>
        <taxon>Pseudomonadota</taxon>
        <taxon>Gammaproteobacteria</taxon>
        <taxon>Alteromonadales</taxon>
        <taxon>Colwelliaceae</taxon>
        <taxon>Thalassotalea</taxon>
    </lineage>
</organism>
<dbReference type="InterPro" id="IPR004096">
    <property type="entry name" value="V4R"/>
</dbReference>
<dbReference type="EMBL" id="QUOU01000001">
    <property type="protein sequence ID" value="REL28030.1"/>
    <property type="molecule type" value="Genomic_DNA"/>
</dbReference>
<dbReference type="SUPFAM" id="SSF111126">
    <property type="entry name" value="Ligand-binding domain in the NO signalling and Golgi transport"/>
    <property type="match status" value="1"/>
</dbReference>
<dbReference type="Pfam" id="PF07700">
    <property type="entry name" value="HNOB"/>
    <property type="match status" value="1"/>
</dbReference>
<dbReference type="InterPro" id="IPR011644">
    <property type="entry name" value="Heme_NO-bd"/>
</dbReference>
<gene>
    <name evidence="2" type="ORF">DXX93_16635</name>
</gene>
<evidence type="ECO:0000313" key="3">
    <source>
        <dbReference type="Proteomes" id="UP000256478"/>
    </source>
</evidence>
<accession>A0A3E0TU99</accession>
<protein>
    <recommendedName>
        <fullName evidence="1">4-vinyl reductase 4VR domain-containing protein</fullName>
    </recommendedName>
</protein>
<dbReference type="OrthoDB" id="7266652at2"/>
<dbReference type="InterPro" id="IPR024096">
    <property type="entry name" value="NO_sig/Golgi_transp_ligand-bd"/>
</dbReference>
<name>A0A3E0TU99_9GAMM</name>
<evidence type="ECO:0000313" key="2">
    <source>
        <dbReference type="EMBL" id="REL28030.1"/>
    </source>
</evidence>
<feature type="domain" description="4-vinyl reductase 4VR" evidence="1">
    <location>
        <begin position="129"/>
        <end position="189"/>
    </location>
</feature>
<proteinExistence type="predicted"/>
<comment type="caution">
    <text evidence="2">The sequence shown here is derived from an EMBL/GenBank/DDBJ whole genome shotgun (WGS) entry which is preliminary data.</text>
</comment>
<evidence type="ECO:0000259" key="1">
    <source>
        <dbReference type="SMART" id="SM00989"/>
    </source>
</evidence>
<dbReference type="SMART" id="SM00989">
    <property type="entry name" value="V4R"/>
    <property type="match status" value="1"/>
</dbReference>
<dbReference type="PANTHER" id="PTHR45655:SF13">
    <property type="entry name" value="SOLUBLE GUANYLATE CYCLASE GCY-32-RELATED"/>
    <property type="match status" value="1"/>
</dbReference>
<dbReference type="AlphaFoldDB" id="A0A3E0TU99"/>
<dbReference type="GO" id="GO:0020037">
    <property type="term" value="F:heme binding"/>
    <property type="evidence" value="ECO:0007669"/>
    <property type="project" value="InterPro"/>
</dbReference>
<reference evidence="2 3" key="1">
    <citation type="submission" date="2018-08" db="EMBL/GenBank/DDBJ databases">
        <title>Thalassotalea euphylliae genome.</title>
        <authorList>
            <person name="Summers S."/>
            <person name="Rice S.A."/>
            <person name="Freckelton M.L."/>
            <person name="Nedved B.T."/>
            <person name="Hadfield M.G."/>
        </authorList>
    </citation>
    <scope>NUCLEOTIDE SEQUENCE [LARGE SCALE GENOMIC DNA]</scope>
    <source>
        <strain evidence="2 3">H1</strain>
    </source>
</reference>
<sequence length="190" mass="21234">MADGNERSSLVKGAIFCGYGEYVEQAHGLLTWLDIIDRSELAQSSSFIATDIYDDNIFVELLTISSEVLNVSLSEILTEFGEFLFPTLLGSAKHHIGNCSNVFEFLDHVENVIHIEVKKADPLAYTPSLILDTVSENELLIKYTSHRQVCFLAEGLIYGAAKHFKQKVTIEHLSCTHQGDKHCLMKVISE</sequence>
<dbReference type="PANTHER" id="PTHR45655">
    <property type="entry name" value="GUANYLATE CYCLASE SOLUBLE SUBUNIT BETA-2"/>
    <property type="match status" value="1"/>
</dbReference>
<dbReference type="Gene3D" id="3.90.1520.10">
    <property type="entry name" value="H-NOX domain"/>
    <property type="match status" value="1"/>
</dbReference>
<dbReference type="Proteomes" id="UP000256478">
    <property type="component" value="Unassembled WGS sequence"/>
</dbReference>
<dbReference type="InterPro" id="IPR038158">
    <property type="entry name" value="H-NOX_domain_sf"/>
</dbReference>